<gene>
    <name evidence="8" type="ordered locus">Hbal_3086</name>
</gene>
<accession>C6XIE7</accession>
<organism evidence="8 9">
    <name type="scientific">Hirschia baltica (strain ATCC 49814 / DSM 5838 / IFAM 1418)</name>
    <dbReference type="NCBI Taxonomy" id="582402"/>
    <lineage>
        <taxon>Bacteria</taxon>
        <taxon>Pseudomonadati</taxon>
        <taxon>Pseudomonadota</taxon>
        <taxon>Alphaproteobacteria</taxon>
        <taxon>Hyphomonadales</taxon>
        <taxon>Hyphomonadaceae</taxon>
        <taxon>Hirschia</taxon>
    </lineage>
</organism>
<dbReference type="HOGENOM" id="CLU_051654_0_0_5"/>
<keyword evidence="9" id="KW-1185">Reference proteome</keyword>
<comment type="subcellular location">
    <subcellularLocation>
        <location evidence="1">Cytoplasm</location>
    </subcellularLocation>
</comment>
<evidence type="ECO:0000256" key="5">
    <source>
        <dbReference type="ARBA" id="ARBA00022840"/>
    </source>
</evidence>
<dbReference type="GO" id="GO:0005524">
    <property type="term" value="F:ATP binding"/>
    <property type="evidence" value="ECO:0007669"/>
    <property type="project" value="UniProtKB-KW"/>
</dbReference>
<dbReference type="KEGG" id="hba:Hbal_3086"/>
<sequence>MSTKKTASKNRAKSANRSSRIFKLEDSKRLRDLCGPGHHNLQVLELHLADFDLKVESQGGEIRIDGEGQGPKLAEQALTAFADRVEAGADPSGFELEGVIRLVRDDALPTASGGGEIIAGLNKPVTPQTPGQRTYLKTLRDDASGLVFGTGPAGTGKTFLAVAVGAAELKTGKRERLIVARPAVEAGEQLGFLPGALEEKVDPYMLPIWDALNELLGAQEVERRKARKEIEVAPLAFMRGRTLKNAFVIIDEAQNATIPQMKMVLTRLGRGSRMVVTGDPSQTDLPDRSPSGLAHGMRILEGVEGVAQTALTAKDVVRHDLVARIVTAYDDDENGRNA</sequence>
<dbReference type="PANTHER" id="PTHR30473">
    <property type="entry name" value="PROTEIN PHOH"/>
    <property type="match status" value="1"/>
</dbReference>
<dbReference type="Pfam" id="PF02562">
    <property type="entry name" value="PhoH"/>
    <property type="match status" value="1"/>
</dbReference>
<dbReference type="STRING" id="582402.Hbal_3086"/>
<dbReference type="InterPro" id="IPR003714">
    <property type="entry name" value="PhoH"/>
</dbReference>
<feature type="domain" description="PhoH-like protein" evidence="7">
    <location>
        <begin position="125"/>
        <end position="330"/>
    </location>
</feature>
<name>C6XIE7_HIRBI</name>
<proteinExistence type="inferred from homology"/>
<reference evidence="9" key="1">
    <citation type="journal article" date="2011" name="J. Bacteriol.">
        <title>Genome sequences of eight morphologically diverse alphaproteobacteria.</title>
        <authorList>
            <consortium name="US DOE Joint Genome Institute"/>
            <person name="Brown P.J."/>
            <person name="Kysela D.T."/>
            <person name="Buechlein A."/>
            <person name="Hemmerich C."/>
            <person name="Brun Y.V."/>
        </authorList>
    </citation>
    <scope>NUCLEOTIDE SEQUENCE [LARGE SCALE GENOMIC DNA]</scope>
    <source>
        <strain evidence="9">ATCC 49814 / DSM 5838 / IFAM 1418</strain>
    </source>
</reference>
<evidence type="ECO:0000256" key="6">
    <source>
        <dbReference type="ARBA" id="ARBA00039970"/>
    </source>
</evidence>
<evidence type="ECO:0000313" key="8">
    <source>
        <dbReference type="EMBL" id="ACT60754.1"/>
    </source>
</evidence>
<evidence type="ECO:0000259" key="7">
    <source>
        <dbReference type="Pfam" id="PF02562"/>
    </source>
</evidence>
<keyword evidence="5" id="KW-0067">ATP-binding</keyword>
<keyword evidence="4" id="KW-0547">Nucleotide-binding</keyword>
<dbReference type="InterPro" id="IPR027417">
    <property type="entry name" value="P-loop_NTPase"/>
</dbReference>
<dbReference type="GO" id="GO:0005829">
    <property type="term" value="C:cytosol"/>
    <property type="evidence" value="ECO:0007669"/>
    <property type="project" value="TreeGrafter"/>
</dbReference>
<dbReference type="FunFam" id="3.40.50.300:FF:000013">
    <property type="entry name" value="PhoH family ATPase"/>
    <property type="match status" value="1"/>
</dbReference>
<dbReference type="Proteomes" id="UP000002745">
    <property type="component" value="Chromosome"/>
</dbReference>
<dbReference type="EMBL" id="CP001678">
    <property type="protein sequence ID" value="ACT60754.1"/>
    <property type="molecule type" value="Genomic_DNA"/>
</dbReference>
<dbReference type="OrthoDB" id="9805148at2"/>
<comment type="similarity">
    <text evidence="2">Belongs to the PhoH family.</text>
</comment>
<evidence type="ECO:0000256" key="3">
    <source>
        <dbReference type="ARBA" id="ARBA00022490"/>
    </source>
</evidence>
<evidence type="ECO:0000256" key="2">
    <source>
        <dbReference type="ARBA" id="ARBA00010393"/>
    </source>
</evidence>
<evidence type="ECO:0000256" key="4">
    <source>
        <dbReference type="ARBA" id="ARBA00022741"/>
    </source>
</evidence>
<dbReference type="InterPro" id="IPR051451">
    <property type="entry name" value="PhoH2-like"/>
</dbReference>
<dbReference type="PANTHER" id="PTHR30473:SF1">
    <property type="entry name" value="PHOH-LIKE PROTEIN"/>
    <property type="match status" value="1"/>
</dbReference>
<dbReference type="SUPFAM" id="SSF52540">
    <property type="entry name" value="P-loop containing nucleoside triphosphate hydrolases"/>
    <property type="match status" value="1"/>
</dbReference>
<dbReference type="AlphaFoldDB" id="C6XIE7"/>
<dbReference type="RefSeq" id="WP_015828904.1">
    <property type="nucleotide sequence ID" value="NC_012982.1"/>
</dbReference>
<dbReference type="Gene3D" id="3.40.50.300">
    <property type="entry name" value="P-loop containing nucleotide triphosphate hydrolases"/>
    <property type="match status" value="1"/>
</dbReference>
<dbReference type="eggNOG" id="COG1702">
    <property type="taxonomic scope" value="Bacteria"/>
</dbReference>
<evidence type="ECO:0000256" key="1">
    <source>
        <dbReference type="ARBA" id="ARBA00004496"/>
    </source>
</evidence>
<evidence type="ECO:0000313" key="9">
    <source>
        <dbReference type="Proteomes" id="UP000002745"/>
    </source>
</evidence>
<protein>
    <recommendedName>
        <fullName evidence="6">PhoH-like protein</fullName>
    </recommendedName>
</protein>
<keyword evidence="3" id="KW-0963">Cytoplasm</keyword>